<feature type="transmembrane region" description="Helical" evidence="1">
    <location>
        <begin position="57"/>
        <end position="78"/>
    </location>
</feature>
<sequence>MRKLPLYMSSEYYEVIEESNGDCFIKDIEQNRYYFKKNFYASQNINFRKIEEIKWNLWDSIFVILILASIFLGIYVALNYSNIYRAESFNTSMYVYSAMYVVMSIVTHELGHAMTMKIYKRKYGKIRLKIYYYLFPAIVTDTTDSYILPRYRRAFVYYAGVMVNLITFGLTLLLVPNSEYLLRIVIWGPVYNLIPFGGMKTDGYHIFINTLMNVKDFKLKHNLISDIAKYIFFIFMGITILDSILRCMGYEGVFAIL</sequence>
<keyword evidence="1" id="KW-0812">Transmembrane</keyword>
<keyword evidence="3" id="KW-1185">Reference proteome</keyword>
<feature type="transmembrane region" description="Helical" evidence="1">
    <location>
        <begin position="227"/>
        <end position="245"/>
    </location>
</feature>
<accession>A0A223ATR6</accession>
<reference evidence="3" key="1">
    <citation type="submission" date="2016-05" db="EMBL/GenBank/DDBJ databases">
        <authorList>
            <person name="Holder M.E."/>
            <person name="Ajami N.J."/>
            <person name="Petrosino J.F."/>
        </authorList>
    </citation>
    <scope>NUCLEOTIDE SEQUENCE [LARGE SCALE GENOMIC DNA]</scope>
    <source>
        <strain evidence="3">ATCC 700696</strain>
    </source>
</reference>
<proteinExistence type="predicted"/>
<gene>
    <name evidence="2" type="ORF">AXF17_08140</name>
</gene>
<dbReference type="EMBL" id="CP016199">
    <property type="protein sequence ID" value="ASS38368.1"/>
    <property type="molecule type" value="Genomic_DNA"/>
</dbReference>
<evidence type="ECO:0008006" key="4">
    <source>
        <dbReference type="Google" id="ProtNLM"/>
    </source>
</evidence>
<dbReference type="RefSeq" id="WP_094234604.1">
    <property type="nucleotide sequence ID" value="NZ_CP016199.1"/>
</dbReference>
<feature type="transmembrane region" description="Helical" evidence="1">
    <location>
        <begin position="155"/>
        <end position="175"/>
    </location>
</feature>
<evidence type="ECO:0000313" key="3">
    <source>
        <dbReference type="Proteomes" id="UP000214689"/>
    </source>
</evidence>
<dbReference type="OrthoDB" id="9800627at2"/>
<evidence type="ECO:0000313" key="2">
    <source>
        <dbReference type="EMBL" id="ASS38368.1"/>
    </source>
</evidence>
<organism evidence="2 3">
    <name type="scientific">Mogibacterium pumilum</name>
    <dbReference type="NCBI Taxonomy" id="86332"/>
    <lineage>
        <taxon>Bacteria</taxon>
        <taxon>Bacillati</taxon>
        <taxon>Bacillota</taxon>
        <taxon>Clostridia</taxon>
        <taxon>Peptostreptococcales</taxon>
        <taxon>Anaerovoracaceae</taxon>
        <taxon>Mogibacterium</taxon>
    </lineage>
</organism>
<keyword evidence="1" id="KW-0472">Membrane</keyword>
<name>A0A223ATR6_9FIRM</name>
<feature type="transmembrane region" description="Helical" evidence="1">
    <location>
        <begin position="93"/>
        <end position="110"/>
    </location>
</feature>
<evidence type="ECO:0000256" key="1">
    <source>
        <dbReference type="SAM" id="Phobius"/>
    </source>
</evidence>
<dbReference type="AlphaFoldDB" id="A0A223ATR6"/>
<protein>
    <recommendedName>
        <fullName evidence="4">Peptidase</fullName>
    </recommendedName>
</protein>
<keyword evidence="1" id="KW-1133">Transmembrane helix</keyword>
<dbReference type="Proteomes" id="UP000214689">
    <property type="component" value="Chromosome"/>
</dbReference>